<proteinExistence type="predicted"/>
<protein>
    <recommendedName>
        <fullName evidence="4">HTH cro/C1-type domain-containing protein</fullName>
    </recommendedName>
</protein>
<dbReference type="CDD" id="cd00093">
    <property type="entry name" value="HTH_XRE"/>
    <property type="match status" value="1"/>
</dbReference>
<name>A0A650EJ30_9BACT</name>
<evidence type="ECO:0000313" key="5">
    <source>
        <dbReference type="EMBL" id="QGT49700.1"/>
    </source>
</evidence>
<keyword evidence="3" id="KW-0804">Transcription</keyword>
<dbReference type="AlphaFoldDB" id="A0A650EJ30"/>
<keyword evidence="2" id="KW-0238">DNA-binding</keyword>
<dbReference type="Pfam" id="PF01381">
    <property type="entry name" value="HTH_3"/>
    <property type="match status" value="1"/>
</dbReference>
<dbReference type="GO" id="GO:0005829">
    <property type="term" value="C:cytosol"/>
    <property type="evidence" value="ECO:0007669"/>
    <property type="project" value="TreeGrafter"/>
</dbReference>
<dbReference type="InterPro" id="IPR050807">
    <property type="entry name" value="TransReg_Diox_bact_type"/>
</dbReference>
<dbReference type="SUPFAM" id="SSF47413">
    <property type="entry name" value="lambda repressor-like DNA-binding domains"/>
    <property type="match status" value="1"/>
</dbReference>
<dbReference type="PANTHER" id="PTHR46797">
    <property type="entry name" value="HTH-TYPE TRANSCRIPTIONAL REGULATOR"/>
    <property type="match status" value="1"/>
</dbReference>
<evidence type="ECO:0000256" key="3">
    <source>
        <dbReference type="ARBA" id="ARBA00023163"/>
    </source>
</evidence>
<evidence type="ECO:0000256" key="1">
    <source>
        <dbReference type="ARBA" id="ARBA00023015"/>
    </source>
</evidence>
<organism evidence="5">
    <name type="scientific">uncultured Candidatus Melainabacteria bacterium</name>
    <dbReference type="NCBI Taxonomy" id="2682970"/>
    <lineage>
        <taxon>Bacteria</taxon>
        <taxon>Bacillati</taxon>
        <taxon>Candidatus Melainabacteria</taxon>
        <taxon>environmental samples</taxon>
    </lineage>
</organism>
<keyword evidence="1" id="KW-0805">Transcription regulation</keyword>
<evidence type="ECO:0000259" key="4">
    <source>
        <dbReference type="PROSITE" id="PS50943"/>
    </source>
</evidence>
<dbReference type="PANTHER" id="PTHR46797:SF23">
    <property type="entry name" value="HTH-TYPE TRANSCRIPTIONAL REGULATOR SUTR"/>
    <property type="match status" value="1"/>
</dbReference>
<dbReference type="PROSITE" id="PS50943">
    <property type="entry name" value="HTH_CROC1"/>
    <property type="match status" value="1"/>
</dbReference>
<dbReference type="Gene3D" id="1.10.260.40">
    <property type="entry name" value="lambda repressor-like DNA-binding domains"/>
    <property type="match status" value="1"/>
</dbReference>
<gene>
    <name evidence="5" type="ORF">Melaina855_0870</name>
</gene>
<dbReference type="InterPro" id="IPR001387">
    <property type="entry name" value="Cro/C1-type_HTH"/>
</dbReference>
<accession>A0A650EJ30</accession>
<evidence type="ECO:0000256" key="2">
    <source>
        <dbReference type="ARBA" id="ARBA00023125"/>
    </source>
</evidence>
<dbReference type="GO" id="GO:0003677">
    <property type="term" value="F:DNA binding"/>
    <property type="evidence" value="ECO:0007669"/>
    <property type="project" value="UniProtKB-KW"/>
</dbReference>
<dbReference type="GO" id="GO:0003700">
    <property type="term" value="F:DNA-binding transcription factor activity"/>
    <property type="evidence" value="ECO:0007669"/>
    <property type="project" value="TreeGrafter"/>
</dbReference>
<sequence>MEKDKSRHYKSYIKLGNNIRNLRNDKKLSQEELAFQISSARNYIGCIERAEKVPSLATVLDIADALGCHVSDLFKNI</sequence>
<reference evidence="5" key="1">
    <citation type="journal article" date="2020" name="J. ISSAAS">
        <title>Lactobacilli and other gastrointestinal microbiota of Peromyscus leucopus, reservoir host for agents of Lyme disease and other zoonoses in North America.</title>
        <authorList>
            <person name="Milovic A."/>
            <person name="Bassam K."/>
            <person name="Shao H."/>
            <person name="Chatzistamou I."/>
            <person name="Tufts D.M."/>
            <person name="Diuk-Wasser M."/>
            <person name="Barbour A.G."/>
        </authorList>
    </citation>
    <scope>NUCLEOTIDE SEQUENCE</scope>
    <source>
        <strain evidence="5">LL20</strain>
    </source>
</reference>
<dbReference type="SMART" id="SM00530">
    <property type="entry name" value="HTH_XRE"/>
    <property type="match status" value="1"/>
</dbReference>
<dbReference type="EMBL" id="MN577570">
    <property type="protein sequence ID" value="QGT49700.1"/>
    <property type="molecule type" value="Genomic_DNA"/>
</dbReference>
<dbReference type="InterPro" id="IPR010982">
    <property type="entry name" value="Lambda_DNA-bd_dom_sf"/>
</dbReference>
<feature type="domain" description="HTH cro/C1-type" evidence="4">
    <location>
        <begin position="19"/>
        <end position="73"/>
    </location>
</feature>